<dbReference type="InterPro" id="IPR038718">
    <property type="entry name" value="SNF2-like_sf"/>
</dbReference>
<dbReference type="CDD" id="cd18007">
    <property type="entry name" value="DEXHc_ATRX-like"/>
    <property type="match status" value="1"/>
</dbReference>
<feature type="compositionally biased region" description="Gly residues" evidence="8">
    <location>
        <begin position="379"/>
        <end position="393"/>
    </location>
</feature>
<evidence type="ECO:0008006" key="13">
    <source>
        <dbReference type="Google" id="ProtNLM"/>
    </source>
</evidence>
<evidence type="ECO:0000313" key="11">
    <source>
        <dbReference type="EMBL" id="KAK9273366.1"/>
    </source>
</evidence>
<evidence type="ECO:0000256" key="8">
    <source>
        <dbReference type="SAM" id="MobiDB-lite"/>
    </source>
</evidence>
<dbReference type="GO" id="GO:0005524">
    <property type="term" value="F:ATP binding"/>
    <property type="evidence" value="ECO:0007669"/>
    <property type="project" value="UniProtKB-KW"/>
</dbReference>
<feature type="compositionally biased region" description="Basic residues" evidence="8">
    <location>
        <begin position="322"/>
        <end position="331"/>
    </location>
</feature>
<evidence type="ECO:0000256" key="5">
    <source>
        <dbReference type="ARBA" id="ARBA00022840"/>
    </source>
</evidence>
<comment type="caution">
    <text evidence="11">The sequence shown here is derived from an EMBL/GenBank/DDBJ whole genome shotgun (WGS) entry which is preliminary data.</text>
</comment>
<keyword evidence="2" id="KW-0547">Nucleotide-binding</keyword>
<evidence type="ECO:0000256" key="6">
    <source>
        <dbReference type="ARBA" id="ARBA00023125"/>
    </source>
</evidence>
<dbReference type="PROSITE" id="PS51192">
    <property type="entry name" value="HELICASE_ATP_BIND_1"/>
    <property type="match status" value="1"/>
</dbReference>
<dbReference type="CDD" id="cd18793">
    <property type="entry name" value="SF2_C_SNF"/>
    <property type="match status" value="1"/>
</dbReference>
<evidence type="ECO:0000256" key="3">
    <source>
        <dbReference type="ARBA" id="ARBA00022801"/>
    </source>
</evidence>
<dbReference type="AlphaFoldDB" id="A0AAP0NKF0"/>
<feature type="compositionally biased region" description="Polar residues" evidence="8">
    <location>
        <begin position="191"/>
        <end position="216"/>
    </location>
</feature>
<dbReference type="Pfam" id="PF00271">
    <property type="entry name" value="Helicase_C"/>
    <property type="match status" value="1"/>
</dbReference>
<dbReference type="InterPro" id="IPR044567">
    <property type="entry name" value="CLSY/DRD1"/>
</dbReference>
<dbReference type="Proteomes" id="UP001415857">
    <property type="component" value="Unassembled WGS sequence"/>
</dbReference>
<feature type="compositionally biased region" description="Polar residues" evidence="8">
    <location>
        <begin position="151"/>
        <end position="172"/>
    </location>
</feature>
<dbReference type="SUPFAM" id="SSF52540">
    <property type="entry name" value="P-loop containing nucleoside triphosphate hydrolases"/>
    <property type="match status" value="2"/>
</dbReference>
<comment type="subcellular location">
    <subcellularLocation>
        <location evidence="1">Nucleus</location>
    </subcellularLocation>
</comment>
<gene>
    <name evidence="11" type="ORF">L1049_018175</name>
</gene>
<evidence type="ECO:0000259" key="10">
    <source>
        <dbReference type="PROSITE" id="PS51194"/>
    </source>
</evidence>
<proteinExistence type="predicted"/>
<dbReference type="SMART" id="SM00487">
    <property type="entry name" value="DEXDc"/>
    <property type="match status" value="1"/>
</dbReference>
<feature type="region of interest" description="Disordered" evidence="8">
    <location>
        <begin position="371"/>
        <end position="410"/>
    </location>
</feature>
<dbReference type="Gene3D" id="3.40.50.10810">
    <property type="entry name" value="Tandem AAA-ATPase domain"/>
    <property type="match status" value="1"/>
</dbReference>
<feature type="compositionally biased region" description="Acidic residues" evidence="8">
    <location>
        <begin position="234"/>
        <end position="246"/>
    </location>
</feature>
<dbReference type="InterPro" id="IPR000330">
    <property type="entry name" value="SNF2_N"/>
</dbReference>
<keyword evidence="5" id="KW-0067">ATP-binding</keyword>
<dbReference type="FunFam" id="3.40.50.300:FF:002151">
    <property type="entry name" value="SNF2 domain-containing protein CLASSY 3"/>
    <property type="match status" value="1"/>
</dbReference>
<dbReference type="GO" id="GO:0005634">
    <property type="term" value="C:nucleus"/>
    <property type="evidence" value="ECO:0007669"/>
    <property type="project" value="UniProtKB-SubCell"/>
</dbReference>
<dbReference type="PANTHER" id="PTHR45821">
    <property type="entry name" value="SNF2 DOMAIN-CONTAINING PROTEIN CLASSY 2-RELATED"/>
    <property type="match status" value="1"/>
</dbReference>
<feature type="compositionally biased region" description="Acidic residues" evidence="8">
    <location>
        <begin position="267"/>
        <end position="280"/>
    </location>
</feature>
<dbReference type="GO" id="GO:0080188">
    <property type="term" value="P:gene silencing by siRNA-directed DNA methylation"/>
    <property type="evidence" value="ECO:0007669"/>
    <property type="project" value="InterPro"/>
</dbReference>
<evidence type="ECO:0000256" key="4">
    <source>
        <dbReference type="ARBA" id="ARBA00022806"/>
    </source>
</evidence>
<feature type="region of interest" description="Disordered" evidence="8">
    <location>
        <begin position="142"/>
        <end position="358"/>
    </location>
</feature>
<keyword evidence="7" id="KW-0539">Nucleus</keyword>
<dbReference type="InterPro" id="IPR027417">
    <property type="entry name" value="P-loop_NTPase"/>
</dbReference>
<keyword evidence="3" id="KW-0378">Hydrolase</keyword>
<dbReference type="GO" id="GO:0016787">
    <property type="term" value="F:hydrolase activity"/>
    <property type="evidence" value="ECO:0007669"/>
    <property type="project" value="UniProtKB-KW"/>
</dbReference>
<dbReference type="InterPro" id="IPR014001">
    <property type="entry name" value="Helicase_ATP-bd"/>
</dbReference>
<organism evidence="11 12">
    <name type="scientific">Liquidambar formosana</name>
    <name type="common">Formosan gum</name>
    <dbReference type="NCBI Taxonomy" id="63359"/>
    <lineage>
        <taxon>Eukaryota</taxon>
        <taxon>Viridiplantae</taxon>
        <taxon>Streptophyta</taxon>
        <taxon>Embryophyta</taxon>
        <taxon>Tracheophyta</taxon>
        <taxon>Spermatophyta</taxon>
        <taxon>Magnoliopsida</taxon>
        <taxon>eudicotyledons</taxon>
        <taxon>Gunneridae</taxon>
        <taxon>Pentapetalae</taxon>
        <taxon>Saxifragales</taxon>
        <taxon>Altingiaceae</taxon>
        <taxon>Liquidambar</taxon>
    </lineage>
</organism>
<evidence type="ECO:0000259" key="9">
    <source>
        <dbReference type="PROSITE" id="PS51192"/>
    </source>
</evidence>
<name>A0AAP0NKF0_LIQFO</name>
<feature type="domain" description="Helicase ATP-binding" evidence="9">
    <location>
        <begin position="633"/>
        <end position="832"/>
    </location>
</feature>
<sequence>MDYYYSCVARRTRRQTDIYLQELLHGLKGTRGDSEKSSETSAPEVSCEKGSRKRKRSKFASRVCDSEVEFHGISEGKYGNRDEGFRLNLSCESKFDLGEGDDLREVIEIEGSGDSDVEEVNCGAKTSGLVFDTGKNVHSVVVDDDDDGETESSGIKTDFESNVNFNGGISINSDEDEAETLGHDLGENGIKANSGNNHGLSCENQSRMGFWKNNQEGSERTFVDLDDFSSSSSDSEEDDTDDEDFEVEKSEPSTSMEKSSSCTRNGDEEDSVDSDTEEEESVGRKRKKKSIHSPLENRGFSGGKTEKKLGTAKTDGGSTVARSRKNQKKIGRTADTKTSNFRTGFGKNQKKVDGLSEIDDNGGTNGICREDGETNDQINGGGGADKGNCGGKKVGGKEGRCTKSTSRKRAGKPKDLNVFRILANSIWKKAEVLEEDLIPSKESVSPAVEKSLLLKFTFGIEEPKPVEKSDFEKELDGLWDEFAFALKSCEIGSFASPVVDDEETNASGTAINQATRCTRGKHQLILDEQIGIKCLCCSFVNLEIKYVTPPMGKNPSRVSDKKISSEEGDCSMFDRLNFQVSEGNSTDAGSHTEGTVWVIIPEIRKSMYQHQREGFEFIWKNLAGTLDLVKLKSSDLNGMGGCIISHAPGTGKTRLTIVFLQTYLELFPNCRPVIIAPASMLLSWEEEFKKWNIGIPFHNLNNLEFSGNENIAAVNIFEGSRHQSRNKSSIRMVKLYSWSKEKSILGVSYSLYEKLAGEKTMLDKENEETRKILLEFPGLLVLDEGHTPRNQRSRIWKALTKIQTKKRIILSGTPFQNNFGELYNILCLVRPEFADMIPPRLQKFCQNWSIKKKDGARGKWAPMTSSVGEPAEAAIEELRGMIAPFVHVHKGSILQESLPGLKDCVVVLNPPQLQKSLVENIQRSRNTFEFEYKLSLITIHPSLILHLTLSQREESIIDQVSLERLRLNPDEGVKTRFLVALIRLCEAMNERVLVFSQFIDPLCLIKDQLISLFNWTEGKEVLQMHGKLDQDRRQSLINEFNDPESEAKILLASTRACSEGINLVGASRVVLLDVVWNPAVERQAISRAYRIGQKKIVHTYHLIMSGTMEWEKYCKQAEKDRLSELVFSSGDKENEKHKRSRAVSEDKILDEMISHDNLKDMFERIIYQPKELKLIETFT</sequence>
<accession>A0AAP0NKF0</accession>
<dbReference type="GO" id="GO:0004386">
    <property type="term" value="F:helicase activity"/>
    <property type="evidence" value="ECO:0007669"/>
    <property type="project" value="UniProtKB-KW"/>
</dbReference>
<evidence type="ECO:0000256" key="1">
    <source>
        <dbReference type="ARBA" id="ARBA00004123"/>
    </source>
</evidence>
<dbReference type="SMART" id="SM00490">
    <property type="entry name" value="HELICc"/>
    <property type="match status" value="1"/>
</dbReference>
<feature type="compositionally biased region" description="Low complexity" evidence="8">
    <location>
        <begin position="252"/>
        <end position="261"/>
    </location>
</feature>
<evidence type="ECO:0000256" key="2">
    <source>
        <dbReference type="ARBA" id="ARBA00022741"/>
    </source>
</evidence>
<keyword evidence="4" id="KW-0347">Helicase</keyword>
<keyword evidence="6" id="KW-0238">DNA-binding</keyword>
<dbReference type="PROSITE" id="PS51194">
    <property type="entry name" value="HELICASE_CTER"/>
    <property type="match status" value="1"/>
</dbReference>
<reference evidence="11 12" key="1">
    <citation type="journal article" date="2024" name="Plant J.">
        <title>Genome sequences and population genomics reveal climatic adaptation and genomic divergence between two closely related sweetgum species.</title>
        <authorList>
            <person name="Xu W.Q."/>
            <person name="Ren C.Q."/>
            <person name="Zhang X.Y."/>
            <person name="Comes H.P."/>
            <person name="Liu X.H."/>
            <person name="Li Y.G."/>
            <person name="Kettle C.J."/>
            <person name="Jalonen R."/>
            <person name="Gaisberger H."/>
            <person name="Ma Y.Z."/>
            <person name="Qiu Y.X."/>
        </authorList>
    </citation>
    <scope>NUCLEOTIDE SEQUENCE [LARGE SCALE GENOMIC DNA]</scope>
    <source>
        <strain evidence="11">Hangzhou</strain>
    </source>
</reference>
<feature type="region of interest" description="Disordered" evidence="8">
    <location>
        <begin position="29"/>
        <end position="55"/>
    </location>
</feature>
<dbReference type="Gene3D" id="3.40.50.300">
    <property type="entry name" value="P-loop containing nucleotide triphosphate hydrolases"/>
    <property type="match status" value="1"/>
</dbReference>
<dbReference type="EMBL" id="JBBPBK010000012">
    <property type="protein sequence ID" value="KAK9273366.1"/>
    <property type="molecule type" value="Genomic_DNA"/>
</dbReference>
<keyword evidence="12" id="KW-1185">Reference proteome</keyword>
<dbReference type="GO" id="GO:0003677">
    <property type="term" value="F:DNA binding"/>
    <property type="evidence" value="ECO:0007669"/>
    <property type="project" value="UniProtKB-KW"/>
</dbReference>
<dbReference type="InterPro" id="IPR049730">
    <property type="entry name" value="SNF2/RAD54-like_C"/>
</dbReference>
<evidence type="ECO:0000256" key="7">
    <source>
        <dbReference type="ARBA" id="ARBA00023242"/>
    </source>
</evidence>
<dbReference type="InterPro" id="IPR001650">
    <property type="entry name" value="Helicase_C-like"/>
</dbReference>
<protein>
    <recommendedName>
        <fullName evidence="13">SNF2 domain-containing protein CLASSY 4-like</fullName>
    </recommendedName>
</protein>
<evidence type="ECO:0000313" key="12">
    <source>
        <dbReference type="Proteomes" id="UP001415857"/>
    </source>
</evidence>
<dbReference type="PANTHER" id="PTHR45821:SF5">
    <property type="entry name" value="SNF2 DOMAIN-CONTAINING PROTEIN CLASSY 4"/>
    <property type="match status" value="1"/>
</dbReference>
<dbReference type="Pfam" id="PF00176">
    <property type="entry name" value="SNF2-rel_dom"/>
    <property type="match status" value="1"/>
</dbReference>
<feature type="domain" description="Helicase C-terminal" evidence="10">
    <location>
        <begin position="980"/>
        <end position="1149"/>
    </location>
</feature>